<evidence type="ECO:0000313" key="2">
    <source>
        <dbReference type="EMBL" id="KAJ9164305.1"/>
    </source>
</evidence>
<organism evidence="2 3">
    <name type="scientific">Hevea brasiliensis</name>
    <name type="common">Para rubber tree</name>
    <name type="synonym">Siphonia brasiliensis</name>
    <dbReference type="NCBI Taxonomy" id="3981"/>
    <lineage>
        <taxon>Eukaryota</taxon>
        <taxon>Viridiplantae</taxon>
        <taxon>Streptophyta</taxon>
        <taxon>Embryophyta</taxon>
        <taxon>Tracheophyta</taxon>
        <taxon>Spermatophyta</taxon>
        <taxon>Magnoliopsida</taxon>
        <taxon>eudicotyledons</taxon>
        <taxon>Gunneridae</taxon>
        <taxon>Pentapetalae</taxon>
        <taxon>rosids</taxon>
        <taxon>fabids</taxon>
        <taxon>Malpighiales</taxon>
        <taxon>Euphorbiaceae</taxon>
        <taxon>Crotonoideae</taxon>
        <taxon>Micrandreae</taxon>
        <taxon>Hevea</taxon>
    </lineage>
</organism>
<dbReference type="Proteomes" id="UP001174677">
    <property type="component" value="Chromosome 13"/>
</dbReference>
<evidence type="ECO:0000256" key="1">
    <source>
        <dbReference type="SAM" id="Phobius"/>
    </source>
</evidence>
<keyword evidence="3" id="KW-1185">Reference proteome</keyword>
<proteinExistence type="predicted"/>
<dbReference type="Pfam" id="PF03140">
    <property type="entry name" value="DUF247"/>
    <property type="match status" value="1"/>
</dbReference>
<accession>A0ABQ9LFV8</accession>
<reference evidence="2" key="1">
    <citation type="journal article" date="2023" name="Plant Biotechnol. J.">
        <title>Chromosome-level wild Hevea brasiliensis genome provides new tools for genomic-assisted breeding and valuable loci to elevate rubber yield.</title>
        <authorList>
            <person name="Cheng H."/>
            <person name="Song X."/>
            <person name="Hu Y."/>
            <person name="Wu T."/>
            <person name="Yang Q."/>
            <person name="An Z."/>
            <person name="Feng S."/>
            <person name="Deng Z."/>
            <person name="Wu W."/>
            <person name="Zeng X."/>
            <person name="Tu M."/>
            <person name="Wang X."/>
            <person name="Huang H."/>
        </authorList>
    </citation>
    <scope>NUCLEOTIDE SEQUENCE</scope>
    <source>
        <strain evidence="2">MT/VB/25A 57/8</strain>
    </source>
</reference>
<protein>
    <submittedName>
        <fullName evidence="2">Uncharacterized protein</fullName>
    </submittedName>
</protein>
<dbReference type="PANTHER" id="PTHR31170:SF17">
    <property type="match status" value="1"/>
</dbReference>
<name>A0ABQ9LFV8_HEVBR</name>
<sequence length="445" mass="51818">MDESRVTHISIQLCQKLLNPSAVHGHSQFSIFRVPNQLRKVYEKAYEPQIVSIGPYHRGKAHLQGMEKYKMHLLRQLLKRIIRRRGGEGGENEIQEEVRKFVVAIGALEESARQCYDQPICLHSEEFVQMMIVDGCFIIELIRSFVDVDNRRQEDDPSFVLKLDLYITSRDFLLLENQLPLFVMLELFNLMKIPSQQNCDLICMITTYLKYQNLLIGFPVIQGISSPECKHLLDLIHHYWLPSSILRGRILGQRDELKVIRCATELIEAGIKFKKVDAHPEGRGPSMFDIRFKNGRLEIPTLIIEDETESFLRNIIAYEQLPLANDICYATDYMILMDCLIDSRRDVQLLCRCGIIDNRLGDDEVIATLFNRLGDYVIPSSCHFFYSELFSQVNKHCSKKKNKWMAKLRHDYFNSPWAVVSFWAAVALLFFTFLQTIYTVLAFYK</sequence>
<dbReference type="PANTHER" id="PTHR31170">
    <property type="entry name" value="BNAC04G53230D PROTEIN"/>
    <property type="match status" value="1"/>
</dbReference>
<evidence type="ECO:0000313" key="3">
    <source>
        <dbReference type="Proteomes" id="UP001174677"/>
    </source>
</evidence>
<keyword evidence="1" id="KW-1133">Transmembrane helix</keyword>
<dbReference type="EMBL" id="JARPOI010000013">
    <property type="protein sequence ID" value="KAJ9164305.1"/>
    <property type="molecule type" value="Genomic_DNA"/>
</dbReference>
<dbReference type="InterPro" id="IPR004158">
    <property type="entry name" value="DUF247_pln"/>
</dbReference>
<comment type="caution">
    <text evidence="2">The sequence shown here is derived from an EMBL/GenBank/DDBJ whole genome shotgun (WGS) entry which is preliminary data.</text>
</comment>
<feature type="transmembrane region" description="Helical" evidence="1">
    <location>
        <begin position="417"/>
        <end position="444"/>
    </location>
</feature>
<keyword evidence="1" id="KW-0812">Transmembrane</keyword>
<gene>
    <name evidence="2" type="ORF">P3X46_023901</name>
</gene>
<keyword evidence="1" id="KW-0472">Membrane</keyword>